<accession>A0A4Y2G7B2</accession>
<dbReference type="Gene3D" id="2.40.70.10">
    <property type="entry name" value="Acid Proteases"/>
    <property type="match status" value="1"/>
</dbReference>
<organism evidence="1 2">
    <name type="scientific">Araneus ventricosus</name>
    <name type="common">Orbweaver spider</name>
    <name type="synonym">Epeira ventricosa</name>
    <dbReference type="NCBI Taxonomy" id="182803"/>
    <lineage>
        <taxon>Eukaryota</taxon>
        <taxon>Metazoa</taxon>
        <taxon>Ecdysozoa</taxon>
        <taxon>Arthropoda</taxon>
        <taxon>Chelicerata</taxon>
        <taxon>Arachnida</taxon>
        <taxon>Araneae</taxon>
        <taxon>Araneomorphae</taxon>
        <taxon>Entelegynae</taxon>
        <taxon>Araneoidea</taxon>
        <taxon>Araneidae</taxon>
        <taxon>Araneus</taxon>
    </lineage>
</organism>
<dbReference type="EMBL" id="BGPR01098514">
    <property type="protein sequence ID" value="GBM49463.1"/>
    <property type="molecule type" value="Genomic_DNA"/>
</dbReference>
<evidence type="ECO:0000313" key="2">
    <source>
        <dbReference type="Proteomes" id="UP000499080"/>
    </source>
</evidence>
<evidence type="ECO:0000313" key="1">
    <source>
        <dbReference type="EMBL" id="GBM49463.1"/>
    </source>
</evidence>
<sequence>MDAKDLKSVLAYSMKYEAARTVSQTSRHIRTTEIEDDIGRERDDKFESLLNSPLLVKKIEICGKVDASIKCGSRRFHHRIYVADITDSCILALDFLQKFNFTVDLEKNEIWAGGEEIPLFSASVQHSKSCSVLTKERTVIPARSECHIQGVPGQFRYAVMDFPSQVSQKSVLVAATLIDLERETNPHLSSEFGQ</sequence>
<dbReference type="OrthoDB" id="6435686at2759"/>
<gene>
    <name evidence="1" type="ORF">AVEN_123678_1</name>
</gene>
<proteinExistence type="predicted"/>
<reference evidence="1 2" key="1">
    <citation type="journal article" date="2019" name="Sci. Rep.">
        <title>Orb-weaving spider Araneus ventricosus genome elucidates the spidroin gene catalogue.</title>
        <authorList>
            <person name="Kono N."/>
            <person name="Nakamura H."/>
            <person name="Ohtoshi R."/>
            <person name="Moran D.A.P."/>
            <person name="Shinohara A."/>
            <person name="Yoshida Y."/>
            <person name="Fujiwara M."/>
            <person name="Mori M."/>
            <person name="Tomita M."/>
            <person name="Arakawa K."/>
        </authorList>
    </citation>
    <scope>NUCLEOTIDE SEQUENCE [LARGE SCALE GENOMIC DNA]</scope>
</reference>
<keyword evidence="2" id="KW-1185">Reference proteome</keyword>
<name>A0A4Y2G7B2_ARAVE</name>
<dbReference type="Proteomes" id="UP000499080">
    <property type="component" value="Unassembled WGS sequence"/>
</dbReference>
<comment type="caution">
    <text evidence="1">The sequence shown here is derived from an EMBL/GenBank/DDBJ whole genome shotgun (WGS) entry which is preliminary data.</text>
</comment>
<dbReference type="AlphaFoldDB" id="A0A4Y2G7B2"/>
<dbReference type="InterPro" id="IPR021109">
    <property type="entry name" value="Peptidase_aspartic_dom_sf"/>
</dbReference>
<protein>
    <submittedName>
        <fullName evidence="1">Uncharacterized protein</fullName>
    </submittedName>
</protein>